<keyword evidence="1 3" id="KW-0853">WD repeat</keyword>
<dbReference type="InterPro" id="IPR001680">
    <property type="entry name" value="WD40_rpt"/>
</dbReference>
<dbReference type="EMBL" id="CAXDID020000497">
    <property type="protein sequence ID" value="CAL6097451.1"/>
    <property type="molecule type" value="Genomic_DNA"/>
</dbReference>
<gene>
    <name evidence="6" type="ORF">HINF_LOCUS55369</name>
    <name evidence="4" type="ORF">HINF_LOCUS62653</name>
    <name evidence="5" type="ORF">HINF_LOCUS63712</name>
    <name evidence="7" type="ORF">HINF_LOCUS69001</name>
</gene>
<evidence type="ECO:0000313" key="6">
    <source>
        <dbReference type="EMBL" id="CAL6071912.1"/>
    </source>
</evidence>
<proteinExistence type="predicted"/>
<dbReference type="EMBL" id="CATOUU010001172">
    <property type="protein sequence ID" value="CAI9976067.1"/>
    <property type="molecule type" value="Genomic_DNA"/>
</dbReference>
<dbReference type="EMBL" id="CATOUU010001158">
    <property type="protein sequence ID" value="CAI9975008.1"/>
    <property type="molecule type" value="Genomic_DNA"/>
</dbReference>
<dbReference type="Gene3D" id="2.130.10.10">
    <property type="entry name" value="YVTN repeat-like/Quinoprotein amine dehydrogenase"/>
    <property type="match status" value="1"/>
</dbReference>
<evidence type="ECO:0000256" key="3">
    <source>
        <dbReference type="PROSITE-ProRule" id="PRU00221"/>
    </source>
</evidence>
<dbReference type="InterPro" id="IPR015943">
    <property type="entry name" value="WD40/YVTN_repeat-like_dom_sf"/>
</dbReference>
<organism evidence="5">
    <name type="scientific">Hexamita inflata</name>
    <dbReference type="NCBI Taxonomy" id="28002"/>
    <lineage>
        <taxon>Eukaryota</taxon>
        <taxon>Metamonada</taxon>
        <taxon>Diplomonadida</taxon>
        <taxon>Hexamitidae</taxon>
        <taxon>Hexamitinae</taxon>
        <taxon>Hexamita</taxon>
    </lineage>
</organism>
<evidence type="ECO:0000313" key="7">
    <source>
        <dbReference type="EMBL" id="CAL6097451.1"/>
    </source>
</evidence>
<evidence type="ECO:0000313" key="5">
    <source>
        <dbReference type="EMBL" id="CAI9976067.1"/>
    </source>
</evidence>
<evidence type="ECO:0000313" key="8">
    <source>
        <dbReference type="Proteomes" id="UP001642409"/>
    </source>
</evidence>
<sequence>MTLSPNILQLYSQQTNYTIFGISWIPNSARVLSVGMAARGTGIISVWNFDDQKLVEQSRHEKQSALKCVTFGASLAPSRTFGTGDHDGNLFTFDIENLQKPQFHVKAHQSMIHCVDGIGGRNFTQIGAPEIASGSSDGFVKLWDVRQPQPVLEFTSSVDSETRTQIDRDKMLVSKPEAWCVALGGASSTSDRYLLAGFDSGDIKAIDLRMMKVCWEHHLPNGIVSMEFDRQDTKLNKLTVGTLEGHTYCFDLVNGFEKASIVDQKFFGDSSTIWQVRHSPFNRDVFAVTGGSKIGIAKYDYPKERSIEDKTIAGKLEMKTDAVVSTQTCQSMCWSREKNGLLAWGSMDQTVNVGYVTNMKSLE</sequence>
<accession>A0AA86RQ59</accession>
<dbReference type="SUPFAM" id="SSF50978">
    <property type="entry name" value="WD40 repeat-like"/>
    <property type="match status" value="1"/>
</dbReference>
<dbReference type="AlphaFoldDB" id="A0AA86RQ59"/>
<dbReference type="Proteomes" id="UP001642409">
    <property type="component" value="Unassembled WGS sequence"/>
</dbReference>
<dbReference type="PROSITE" id="PS00678">
    <property type="entry name" value="WD_REPEATS_1"/>
    <property type="match status" value="1"/>
</dbReference>
<feature type="repeat" description="WD" evidence="3">
    <location>
        <begin position="131"/>
        <end position="153"/>
    </location>
</feature>
<keyword evidence="2" id="KW-0677">Repeat</keyword>
<evidence type="ECO:0000256" key="2">
    <source>
        <dbReference type="ARBA" id="ARBA00022737"/>
    </source>
</evidence>
<protein>
    <submittedName>
        <fullName evidence="5">G-beta repeat-containing protein</fullName>
    </submittedName>
</protein>
<dbReference type="PANTHER" id="PTHR10971">
    <property type="entry name" value="MRNA EXPORT FACTOR AND BUB3"/>
    <property type="match status" value="1"/>
</dbReference>
<dbReference type="InterPro" id="IPR036322">
    <property type="entry name" value="WD40_repeat_dom_sf"/>
</dbReference>
<evidence type="ECO:0000256" key="1">
    <source>
        <dbReference type="ARBA" id="ARBA00022574"/>
    </source>
</evidence>
<name>A0AA86RQ59_9EUKA</name>
<evidence type="ECO:0000313" key="4">
    <source>
        <dbReference type="EMBL" id="CAI9975008.1"/>
    </source>
</evidence>
<dbReference type="InterPro" id="IPR019775">
    <property type="entry name" value="WD40_repeat_CS"/>
</dbReference>
<reference evidence="6 8" key="2">
    <citation type="submission" date="2024-07" db="EMBL/GenBank/DDBJ databases">
        <authorList>
            <person name="Akdeniz Z."/>
        </authorList>
    </citation>
    <scope>NUCLEOTIDE SEQUENCE [LARGE SCALE GENOMIC DNA]</scope>
</reference>
<comment type="caution">
    <text evidence="5">The sequence shown here is derived from an EMBL/GenBank/DDBJ whole genome shotgun (WGS) entry which is preliminary data.</text>
</comment>
<dbReference type="EMBL" id="CAXDID020000293">
    <property type="protein sequence ID" value="CAL6071912.1"/>
    <property type="molecule type" value="Genomic_DNA"/>
</dbReference>
<keyword evidence="8" id="KW-1185">Reference proteome</keyword>
<dbReference type="PROSITE" id="PS50082">
    <property type="entry name" value="WD_REPEATS_2"/>
    <property type="match status" value="1"/>
</dbReference>
<reference evidence="5" key="1">
    <citation type="submission" date="2023-06" db="EMBL/GenBank/DDBJ databases">
        <authorList>
            <person name="Kurt Z."/>
        </authorList>
    </citation>
    <scope>NUCLEOTIDE SEQUENCE</scope>
</reference>